<sequence>MATTAGRRGGGMQTAMIVRAKMITMRKPERSSPSSSLEQQNLAIFKASIEKRHKRAQDYFFGQ</sequence>
<reference evidence="1" key="1">
    <citation type="submission" date="2023-07" db="EMBL/GenBank/DDBJ databases">
        <title>draft genome sequence of fig (Ficus carica).</title>
        <authorList>
            <person name="Takahashi T."/>
            <person name="Nishimura K."/>
        </authorList>
    </citation>
    <scope>NUCLEOTIDE SEQUENCE</scope>
</reference>
<organism evidence="1 2">
    <name type="scientific">Ficus carica</name>
    <name type="common">Common fig</name>
    <dbReference type="NCBI Taxonomy" id="3494"/>
    <lineage>
        <taxon>Eukaryota</taxon>
        <taxon>Viridiplantae</taxon>
        <taxon>Streptophyta</taxon>
        <taxon>Embryophyta</taxon>
        <taxon>Tracheophyta</taxon>
        <taxon>Spermatophyta</taxon>
        <taxon>Magnoliopsida</taxon>
        <taxon>eudicotyledons</taxon>
        <taxon>Gunneridae</taxon>
        <taxon>Pentapetalae</taxon>
        <taxon>rosids</taxon>
        <taxon>fabids</taxon>
        <taxon>Rosales</taxon>
        <taxon>Moraceae</taxon>
        <taxon>Ficeae</taxon>
        <taxon>Ficus</taxon>
    </lineage>
</organism>
<protein>
    <submittedName>
        <fullName evidence="1">Uncharacterized protein</fullName>
    </submittedName>
</protein>
<dbReference type="Gramene" id="FCD_00012779-RA">
    <property type="protein sequence ID" value="FCD_00012779-RA:cds"/>
    <property type="gene ID" value="FCD_00012779"/>
</dbReference>
<proteinExistence type="predicted"/>
<comment type="caution">
    <text evidence="1">The sequence shown here is derived from an EMBL/GenBank/DDBJ whole genome shotgun (WGS) entry which is preliminary data.</text>
</comment>
<dbReference type="EMBL" id="BTGU01000023">
    <property type="protein sequence ID" value="GMN46496.1"/>
    <property type="molecule type" value="Genomic_DNA"/>
</dbReference>
<gene>
    <name evidence="1" type="ORF">TIFTF001_015682</name>
</gene>
<dbReference type="AlphaFoldDB" id="A0AA88D837"/>
<evidence type="ECO:0000313" key="1">
    <source>
        <dbReference type="EMBL" id="GMN46496.1"/>
    </source>
</evidence>
<name>A0AA88D837_FICCA</name>
<evidence type="ECO:0000313" key="2">
    <source>
        <dbReference type="Proteomes" id="UP001187192"/>
    </source>
</evidence>
<accession>A0AA88D837</accession>
<dbReference type="Proteomes" id="UP001187192">
    <property type="component" value="Unassembled WGS sequence"/>
</dbReference>
<keyword evidence="2" id="KW-1185">Reference proteome</keyword>